<evidence type="ECO:0000256" key="5">
    <source>
        <dbReference type="SAM" id="MobiDB-lite"/>
    </source>
</evidence>
<evidence type="ECO:0000256" key="1">
    <source>
        <dbReference type="ARBA" id="ARBA00004370"/>
    </source>
</evidence>
<dbReference type="InterPro" id="IPR011106">
    <property type="entry name" value="MANSC_N"/>
</dbReference>
<feature type="region of interest" description="Disordered" evidence="5">
    <location>
        <begin position="203"/>
        <end position="226"/>
    </location>
</feature>
<keyword evidence="2" id="KW-0732">Signal</keyword>
<dbReference type="CTD" id="100287284"/>
<dbReference type="GO" id="GO:0004867">
    <property type="term" value="F:serine-type endopeptidase inhibitor activity"/>
    <property type="evidence" value="ECO:0007669"/>
    <property type="project" value="TreeGrafter"/>
</dbReference>
<keyword evidence="8" id="KW-1185">Reference proteome</keyword>
<feature type="compositionally biased region" description="Low complexity" evidence="5">
    <location>
        <begin position="212"/>
        <end position="226"/>
    </location>
</feature>
<dbReference type="GeneID" id="110074985"/>
<dbReference type="InParanoid" id="A0A6J0T299"/>
<accession>A0A6J0T299</accession>
<feature type="domain" description="MANSC" evidence="7">
    <location>
        <begin position="53"/>
        <end position="133"/>
    </location>
</feature>
<keyword evidence="3 6" id="KW-0472">Membrane</keyword>
<dbReference type="SMART" id="SM00765">
    <property type="entry name" value="MANEC"/>
    <property type="match status" value="1"/>
</dbReference>
<evidence type="ECO:0000256" key="2">
    <source>
        <dbReference type="ARBA" id="ARBA00022729"/>
    </source>
</evidence>
<dbReference type="Pfam" id="PF07502">
    <property type="entry name" value="MANEC"/>
    <property type="match status" value="1"/>
</dbReference>
<dbReference type="OrthoDB" id="9447308at2759"/>
<evidence type="ECO:0000313" key="8">
    <source>
        <dbReference type="Proteomes" id="UP001652642"/>
    </source>
</evidence>
<dbReference type="PANTHER" id="PTHR46750:SF2">
    <property type="entry name" value="MANSC DOMAIN-CONTAINING PROTEIN 4"/>
    <property type="match status" value="1"/>
</dbReference>
<proteinExistence type="predicted"/>
<dbReference type="GO" id="GO:0005886">
    <property type="term" value="C:plasma membrane"/>
    <property type="evidence" value="ECO:0007669"/>
    <property type="project" value="TreeGrafter"/>
</dbReference>
<evidence type="ECO:0000256" key="3">
    <source>
        <dbReference type="ARBA" id="ARBA00023136"/>
    </source>
</evidence>
<comment type="subcellular location">
    <subcellularLocation>
        <location evidence="1">Membrane</location>
    </subcellularLocation>
</comment>
<dbReference type="GO" id="GO:0008544">
    <property type="term" value="P:epidermis development"/>
    <property type="evidence" value="ECO:0007669"/>
    <property type="project" value="TreeGrafter"/>
</dbReference>
<dbReference type="RefSeq" id="XP_020641448.2">
    <property type="nucleotide sequence ID" value="XM_020785789.2"/>
</dbReference>
<dbReference type="PROSITE" id="PS50986">
    <property type="entry name" value="MANSC"/>
    <property type="match status" value="1"/>
</dbReference>
<dbReference type="Proteomes" id="UP001652642">
    <property type="component" value="Chromosome 5"/>
</dbReference>
<evidence type="ECO:0000256" key="4">
    <source>
        <dbReference type="ARBA" id="ARBA00023180"/>
    </source>
</evidence>
<dbReference type="AlphaFoldDB" id="A0A6J0T299"/>
<feature type="transmembrane region" description="Helical" evidence="6">
    <location>
        <begin position="307"/>
        <end position="329"/>
    </location>
</feature>
<feature type="region of interest" description="Disordered" evidence="5">
    <location>
        <begin position="271"/>
        <end position="299"/>
    </location>
</feature>
<evidence type="ECO:0000256" key="6">
    <source>
        <dbReference type="SAM" id="Phobius"/>
    </source>
</evidence>
<dbReference type="PANTHER" id="PTHR46750">
    <property type="entry name" value="KUNITZ-TYPE PROTEASE INHIBITOR 1"/>
    <property type="match status" value="1"/>
</dbReference>
<evidence type="ECO:0000259" key="7">
    <source>
        <dbReference type="PROSITE" id="PS50986"/>
    </source>
</evidence>
<dbReference type="InterPro" id="IPR013980">
    <property type="entry name" value="MANSC_dom"/>
</dbReference>
<keyword evidence="6" id="KW-1133">Transmembrane helix</keyword>
<keyword evidence="4" id="KW-0325">Glycoprotein</keyword>
<reference evidence="9" key="1">
    <citation type="submission" date="2025-08" db="UniProtKB">
        <authorList>
            <consortium name="RefSeq"/>
        </authorList>
    </citation>
    <scope>IDENTIFICATION</scope>
</reference>
<gene>
    <name evidence="9" type="primary">MANSC4</name>
</gene>
<organism evidence="8 9">
    <name type="scientific">Pogona vitticeps</name>
    <name type="common">central bearded dragon</name>
    <dbReference type="NCBI Taxonomy" id="103695"/>
    <lineage>
        <taxon>Eukaryota</taxon>
        <taxon>Metazoa</taxon>
        <taxon>Chordata</taxon>
        <taxon>Craniata</taxon>
        <taxon>Vertebrata</taxon>
        <taxon>Euteleostomi</taxon>
        <taxon>Lepidosauria</taxon>
        <taxon>Squamata</taxon>
        <taxon>Bifurcata</taxon>
        <taxon>Unidentata</taxon>
        <taxon>Episquamata</taxon>
        <taxon>Toxicofera</taxon>
        <taxon>Iguania</taxon>
        <taxon>Acrodonta</taxon>
        <taxon>Agamidae</taxon>
        <taxon>Amphibolurinae</taxon>
        <taxon>Pogona</taxon>
    </lineage>
</organism>
<name>A0A6J0T299_9SAUR</name>
<evidence type="ECO:0000313" key="9">
    <source>
        <dbReference type="RefSeq" id="XP_020641448.2"/>
    </source>
</evidence>
<dbReference type="GO" id="GO:0030198">
    <property type="term" value="P:extracellular matrix organization"/>
    <property type="evidence" value="ECO:0007669"/>
    <property type="project" value="TreeGrafter"/>
</dbReference>
<dbReference type="GO" id="GO:0060429">
    <property type="term" value="P:epithelium development"/>
    <property type="evidence" value="ECO:0007669"/>
    <property type="project" value="TreeGrafter"/>
</dbReference>
<protein>
    <submittedName>
        <fullName evidence="9">MANSC domain-containing protein 4</fullName>
    </submittedName>
</protein>
<dbReference type="KEGG" id="pvt:110074985"/>
<keyword evidence="6" id="KW-0812">Transmembrane</keyword>
<sequence>MLLLWRRDFCQSQSADKFLLMAMLEVFLLLSLVWRTDSLCSPTTFFKNCWIRRFPGLTIDLEHSQRRGAHVLKLYTELTAQQCSRTCCLLKNVSCNLAVFYYETNHWNLNCLHVYCPALESCILKPKINVVLYNITAGVDPDVLVFQKLSFKDMNTRSSFNKGERHGSARFVDSEKCLNATTNSRYLPHEISSFTVMQQLATNSTKTNPADQSTQQTTSTTNSGPTTALLKGHFTDIISENNHSTAIFDNATFPTFLFTFVKRLSHIPSPAHMNNSKHLNETKGYSGRNNTSDDQGQTPAWKREERWSWLFPVGFCSSVTFICCCTIFLARGCQRKRKGCYRPRRRGVSASRQK</sequence>
<feature type="compositionally biased region" description="Polar residues" evidence="5">
    <location>
        <begin position="287"/>
        <end position="298"/>
    </location>
</feature>